<comment type="caution">
    <text evidence="1">The sequence shown here is derived from an EMBL/GenBank/DDBJ whole genome shotgun (WGS) entry which is preliminary data.</text>
</comment>
<name>A0A2J6WGG9_9BACT</name>
<proteinExistence type="predicted"/>
<dbReference type="Proteomes" id="UP000242881">
    <property type="component" value="Unassembled WGS sequence"/>
</dbReference>
<evidence type="ECO:0000313" key="1">
    <source>
        <dbReference type="EMBL" id="PMP69384.1"/>
    </source>
</evidence>
<gene>
    <name evidence="1" type="ORF">C0187_07225</name>
</gene>
<sequence>MAENNTLIYYLDENNVILNTSEILAKQNICKNYFDFINDEMLKIILSRIFDSVRKKGSPFKTSYRCDNEDELRLYDLEITPMVNNILKLKHELVNTTKRATKLHFSSNSDIIFTMCAWCNKIKYRDIFIELEDAVNKMKLLEYNFLPKFSHGICPDCYTGLIKEIEEYERK</sequence>
<dbReference type="EMBL" id="PNIN01000074">
    <property type="protein sequence ID" value="PMP69384.1"/>
    <property type="molecule type" value="Genomic_DNA"/>
</dbReference>
<dbReference type="AlphaFoldDB" id="A0A2J6WGG9"/>
<evidence type="ECO:0000313" key="2">
    <source>
        <dbReference type="Proteomes" id="UP000242881"/>
    </source>
</evidence>
<organism evidence="1 2">
    <name type="scientific">Calditerrivibrio nitroreducens</name>
    <dbReference type="NCBI Taxonomy" id="477976"/>
    <lineage>
        <taxon>Bacteria</taxon>
        <taxon>Pseudomonadati</taxon>
        <taxon>Deferribacterota</taxon>
        <taxon>Deferribacteres</taxon>
        <taxon>Deferribacterales</taxon>
        <taxon>Calditerrivibrionaceae</taxon>
    </lineage>
</organism>
<accession>A0A2J6WGG9</accession>
<protein>
    <submittedName>
        <fullName evidence="1">Uncharacterized protein</fullName>
    </submittedName>
</protein>
<reference evidence="1 2" key="1">
    <citation type="submission" date="2018-01" db="EMBL/GenBank/DDBJ databases">
        <title>Metagenomic assembled genomes from two thermal pools in the Uzon Caldera, Kamchatka, Russia.</title>
        <authorList>
            <person name="Wilkins L."/>
            <person name="Ettinger C."/>
        </authorList>
    </citation>
    <scope>NUCLEOTIDE SEQUENCE [LARGE SCALE GENOMIC DNA]</scope>
    <source>
        <strain evidence="1">ZAV-05</strain>
    </source>
</reference>